<gene>
    <name evidence="1" type="ORF">Taro_027575</name>
</gene>
<sequence>MVEVQESIPKEQGIQDQGFVPRRTWRQKVVNAGSANAVLGNKFSPLQKVATPDVEIDEASPIKDDHVLPGPPDHVTPLDPCAIQHVSILQVLLASQGVENDEELLVMNGKTHVVHGLASVRTALPAVVIGGTSKESPVMAPAGEEARLSVSWLPSALPIPFSDPVILPSIAMASSHNRWLRPEAYPLFAAVGLAVGICGFQLIRNICINPEVRVTKERRAAGVLENFAEGERYKEHGLRKFLRKRMRETTSQKNQEP</sequence>
<dbReference type="AlphaFoldDB" id="A0A843VMW2"/>
<dbReference type="OrthoDB" id="202195at2759"/>
<protein>
    <recommendedName>
        <fullName evidence="3">NADH-ubiquinone reductase complex 1 MLRQ subunit</fullName>
    </recommendedName>
</protein>
<dbReference type="Pfam" id="PF06522">
    <property type="entry name" value="B12D"/>
    <property type="match status" value="1"/>
</dbReference>
<evidence type="ECO:0000313" key="2">
    <source>
        <dbReference type="Proteomes" id="UP000652761"/>
    </source>
</evidence>
<reference evidence="1" key="1">
    <citation type="submission" date="2017-07" db="EMBL/GenBank/DDBJ databases">
        <title>Taro Niue Genome Assembly and Annotation.</title>
        <authorList>
            <person name="Atibalentja N."/>
            <person name="Keating K."/>
            <person name="Fields C.J."/>
        </authorList>
    </citation>
    <scope>NUCLEOTIDE SEQUENCE</scope>
    <source>
        <strain evidence="1">Niue_2</strain>
        <tissue evidence="1">Leaf</tissue>
    </source>
</reference>
<dbReference type="EMBL" id="NMUH01001728">
    <property type="protein sequence ID" value="MQL94910.1"/>
    <property type="molecule type" value="Genomic_DNA"/>
</dbReference>
<keyword evidence="2" id="KW-1185">Reference proteome</keyword>
<evidence type="ECO:0008006" key="3">
    <source>
        <dbReference type="Google" id="ProtNLM"/>
    </source>
</evidence>
<organism evidence="1 2">
    <name type="scientific">Colocasia esculenta</name>
    <name type="common">Wild taro</name>
    <name type="synonym">Arum esculentum</name>
    <dbReference type="NCBI Taxonomy" id="4460"/>
    <lineage>
        <taxon>Eukaryota</taxon>
        <taxon>Viridiplantae</taxon>
        <taxon>Streptophyta</taxon>
        <taxon>Embryophyta</taxon>
        <taxon>Tracheophyta</taxon>
        <taxon>Spermatophyta</taxon>
        <taxon>Magnoliopsida</taxon>
        <taxon>Liliopsida</taxon>
        <taxon>Araceae</taxon>
        <taxon>Aroideae</taxon>
        <taxon>Colocasieae</taxon>
        <taxon>Colocasia</taxon>
    </lineage>
</organism>
<name>A0A843VMW2_COLES</name>
<proteinExistence type="predicted"/>
<comment type="caution">
    <text evidence="1">The sequence shown here is derived from an EMBL/GenBank/DDBJ whole genome shotgun (WGS) entry which is preliminary data.</text>
</comment>
<evidence type="ECO:0000313" key="1">
    <source>
        <dbReference type="EMBL" id="MQL94910.1"/>
    </source>
</evidence>
<dbReference type="PANTHER" id="PTHR33417">
    <property type="entry name" value="G-BOX BINDING PROTEIN"/>
    <property type="match status" value="1"/>
</dbReference>
<dbReference type="Proteomes" id="UP000652761">
    <property type="component" value="Unassembled WGS sequence"/>
</dbReference>
<accession>A0A843VMW2</accession>
<dbReference type="InterPro" id="IPR010530">
    <property type="entry name" value="B12D"/>
</dbReference>